<dbReference type="KEGG" id="sbro:GQF42_01665"/>
<dbReference type="AlphaFoldDB" id="A0A6I6MP93"/>
<dbReference type="RefSeq" id="WP_158916999.1">
    <property type="nucleotide sequence ID" value="NZ_CP047020.1"/>
</dbReference>
<name>A0A6I6MP93_9ACTN</name>
<gene>
    <name evidence="1" type="ORF">GQF42_01665</name>
</gene>
<proteinExistence type="predicted"/>
<evidence type="ECO:0000313" key="2">
    <source>
        <dbReference type="Proteomes" id="UP000436138"/>
    </source>
</evidence>
<protein>
    <submittedName>
        <fullName evidence="1">Uncharacterized protein</fullName>
    </submittedName>
</protein>
<accession>A0A6I6MP93</accession>
<keyword evidence="2" id="KW-1185">Reference proteome</keyword>
<dbReference type="Proteomes" id="UP000436138">
    <property type="component" value="Chromosome"/>
</dbReference>
<dbReference type="EMBL" id="CP047020">
    <property type="protein sequence ID" value="QHA02208.1"/>
    <property type="molecule type" value="Genomic_DNA"/>
</dbReference>
<sequence length="283" mass="29803">MNPNAAGVLKHGCESVVDRFVSEWVARLQLPDEARLVSAPVAADTARHYDQATAVRDQQMVARRPDLCLSFVTHMSGGGFSDQWLVGWPALISWRAGVVGGRGRFGGARVGVWASLCGVWSAALSDGGLGDQVVSFAVTGDQVEWLLVWGAVLRLLGGAACGACFGASGAVFAGVVSCVGQPGDGSALLLWLHCREDFSTAQALIARAPECWDSRPLHAFTLACAVSRGLVGLPDRRRATGEALRAAGFTIRGRRQYLRAELPIAGLPHLAGVEMASGSRACH</sequence>
<evidence type="ECO:0000313" key="1">
    <source>
        <dbReference type="EMBL" id="QHA02208.1"/>
    </source>
</evidence>
<organism evidence="1 2">
    <name type="scientific">Streptomyces broussonetiae</name>
    <dbReference type="NCBI Taxonomy" id="2686304"/>
    <lineage>
        <taxon>Bacteria</taxon>
        <taxon>Bacillati</taxon>
        <taxon>Actinomycetota</taxon>
        <taxon>Actinomycetes</taxon>
        <taxon>Kitasatosporales</taxon>
        <taxon>Streptomycetaceae</taxon>
        <taxon>Streptomyces</taxon>
    </lineage>
</organism>
<reference evidence="1 2" key="1">
    <citation type="submission" date="2019-12" db="EMBL/GenBank/DDBJ databases">
        <title>Streptomyces sp. strain T44 isolated from rhizosphere soil of Broussonetia papyrifera.</title>
        <authorList>
            <person name="Mo P."/>
        </authorList>
    </citation>
    <scope>NUCLEOTIDE SEQUENCE [LARGE SCALE GENOMIC DNA]</scope>
    <source>
        <strain evidence="1 2">T44</strain>
    </source>
</reference>